<evidence type="ECO:0000313" key="3">
    <source>
        <dbReference type="Proteomes" id="UP000727907"/>
    </source>
</evidence>
<keyword evidence="3" id="KW-1185">Reference proteome</keyword>
<evidence type="ECO:0000313" key="2">
    <source>
        <dbReference type="EMBL" id="MBU8873624.1"/>
    </source>
</evidence>
<sequence>MSLPRLALAVIGDEIGPSLDEMISFCSEHEVRRLDMRTVDGKNLLGLSLEQGSAIARRLEKEGLSVPTFVSPLLKWAAPGKGTEGGPVDFAFDPAECPADDPLVHAFDMATVFGAEKIRVFSHLRYPGYRPADLIGRFERLADLGLTYSIAVEIENEPVCNIGSITDLSDFFTALAEATDPNPMPPQLKPLVDIGNAWAIGKPPSDAEIAHLAPLVDLIHLKDRDSSARRTVPFGDGDIPWAAELTRLLTAVAGAPRPVREIHASIETHCPQDGRNATARSVAGLRRIAAEIGVEVV</sequence>
<name>A0ABS6IGB2_9HYPH</name>
<accession>A0ABS6IGB2</accession>
<dbReference type="GO" id="GO:0016853">
    <property type="term" value="F:isomerase activity"/>
    <property type="evidence" value="ECO:0007669"/>
    <property type="project" value="UniProtKB-KW"/>
</dbReference>
<dbReference type="RefSeq" id="WP_216957935.1">
    <property type="nucleotide sequence ID" value="NZ_JAHOPB010000001.1"/>
</dbReference>
<comment type="caution">
    <text evidence="2">The sequence shown here is derived from an EMBL/GenBank/DDBJ whole genome shotgun (WGS) entry which is preliminary data.</text>
</comment>
<reference evidence="2 3" key="1">
    <citation type="submission" date="2021-06" db="EMBL/GenBank/DDBJ databases">
        <authorList>
            <person name="Lee D.H."/>
        </authorList>
    </citation>
    <scope>NUCLEOTIDE SEQUENCE [LARGE SCALE GENOMIC DNA]</scope>
    <source>
        <strain evidence="2 3">MMS21-HV4-11</strain>
    </source>
</reference>
<evidence type="ECO:0000259" key="1">
    <source>
        <dbReference type="Pfam" id="PF01261"/>
    </source>
</evidence>
<keyword evidence="2" id="KW-0413">Isomerase</keyword>
<dbReference type="EMBL" id="JAHOPB010000001">
    <property type="protein sequence ID" value="MBU8873624.1"/>
    <property type="molecule type" value="Genomic_DNA"/>
</dbReference>
<dbReference type="InterPro" id="IPR013022">
    <property type="entry name" value="Xyl_isomerase-like_TIM-brl"/>
</dbReference>
<proteinExistence type="predicted"/>
<protein>
    <submittedName>
        <fullName evidence="2">Sugar phosphate isomerase/epimerase</fullName>
    </submittedName>
</protein>
<gene>
    <name evidence="2" type="ORF">KQ910_07605</name>
</gene>
<feature type="domain" description="Xylose isomerase-like TIM barrel" evidence="1">
    <location>
        <begin position="49"/>
        <end position="245"/>
    </location>
</feature>
<dbReference type="Pfam" id="PF01261">
    <property type="entry name" value="AP_endonuc_2"/>
    <property type="match status" value="1"/>
</dbReference>
<organism evidence="2 3">
    <name type="scientific">Reyranella humidisoli</name>
    <dbReference type="NCBI Taxonomy" id="2849149"/>
    <lineage>
        <taxon>Bacteria</taxon>
        <taxon>Pseudomonadati</taxon>
        <taxon>Pseudomonadota</taxon>
        <taxon>Alphaproteobacteria</taxon>
        <taxon>Hyphomicrobiales</taxon>
        <taxon>Reyranellaceae</taxon>
        <taxon>Reyranella</taxon>
    </lineage>
</organism>
<dbReference type="Proteomes" id="UP000727907">
    <property type="component" value="Unassembled WGS sequence"/>
</dbReference>